<dbReference type="InterPro" id="IPR023296">
    <property type="entry name" value="Glyco_hydro_beta-prop_sf"/>
</dbReference>
<dbReference type="EMBL" id="CP016808">
    <property type="protein sequence ID" value="ANY68494.1"/>
    <property type="molecule type" value="Genomic_DNA"/>
</dbReference>
<proteinExistence type="predicted"/>
<accession>A0A1B2DLA4</accession>
<gene>
    <name evidence="1" type="ORF">BBD42_19960</name>
</gene>
<organism evidence="1">
    <name type="scientific">Paenibacillus sp. BIHB 4019</name>
    <dbReference type="NCBI Taxonomy" id="1870819"/>
    <lineage>
        <taxon>Bacteria</taxon>
        <taxon>Bacillati</taxon>
        <taxon>Bacillota</taxon>
        <taxon>Bacilli</taxon>
        <taxon>Bacillales</taxon>
        <taxon>Paenibacillaceae</taxon>
        <taxon>Paenibacillus</taxon>
    </lineage>
</organism>
<dbReference type="Gene3D" id="2.115.10.20">
    <property type="entry name" value="Glycosyl hydrolase domain, family 43"/>
    <property type="match status" value="1"/>
</dbReference>
<dbReference type="PANTHER" id="PTHR43301">
    <property type="entry name" value="ARABINAN ENDO-1,5-ALPHA-L-ARABINOSIDASE"/>
    <property type="match status" value="1"/>
</dbReference>
<keyword evidence="1" id="KW-0378">Hydrolase</keyword>
<name>A0A1B2DLA4_9BACL</name>
<protein>
    <submittedName>
        <fullName evidence="1">Glycosyl hydrolase</fullName>
    </submittedName>
</protein>
<reference evidence="1" key="1">
    <citation type="submission" date="2016-08" db="EMBL/GenBank/DDBJ databases">
        <title>Complete Genome Seqeunce of Paenibacillus sp. BIHB 4019 from tea rhizoplane.</title>
        <authorList>
            <person name="Thakur R."/>
            <person name="Swarnkar M.K."/>
            <person name="Gulati A."/>
        </authorList>
    </citation>
    <scope>NUCLEOTIDE SEQUENCE [LARGE SCALE GENOMIC DNA]</scope>
    <source>
        <strain evidence="1">BIHB4019</strain>
    </source>
</reference>
<dbReference type="CDD" id="cd08984">
    <property type="entry name" value="GH43-like"/>
    <property type="match status" value="1"/>
</dbReference>
<dbReference type="GO" id="GO:0016787">
    <property type="term" value="F:hydrolase activity"/>
    <property type="evidence" value="ECO:0007669"/>
    <property type="project" value="UniProtKB-KW"/>
</dbReference>
<dbReference type="SUPFAM" id="SSF75005">
    <property type="entry name" value="Arabinanase/levansucrase/invertase"/>
    <property type="match status" value="1"/>
</dbReference>
<dbReference type="InterPro" id="IPR050727">
    <property type="entry name" value="GH43_arabinanases"/>
</dbReference>
<dbReference type="AlphaFoldDB" id="A0A1B2DLA4"/>
<sequence length="312" mass="36027">MKAPLFRDPIFDGAADPVVIYNREQQEWWIIYTNRRATVEGPGFAWVHGTDLGVASSADGGRSWNYRGTLTGLDIEWGRNTFWAPEIIWHNGLYHMYVSYIQGVPDNWAGHKREIFHYTSTNLLDWTFVSNVRLSSDRVIDACIYELPDGRFRMWYKDEELGSFTYAADSSDLYNWKVVGPVISERGHEGPNVFRLQGSYWMIVDEWRGQGVFRSDDLENWERNNLILDEPGQREDDGTIGLHADVVVQGEQAYIFYFTHPDRRGDWEVPGQVPGYLTRRSSIQVAKLEVKDGKLVCDRDAEFELVLEAEAQ</sequence>
<dbReference type="PANTHER" id="PTHR43301:SF3">
    <property type="entry name" value="ARABINAN ENDO-1,5-ALPHA-L-ARABINOSIDASE A-RELATED"/>
    <property type="match status" value="1"/>
</dbReference>
<evidence type="ECO:0000313" key="1">
    <source>
        <dbReference type="EMBL" id="ANY68494.1"/>
    </source>
</evidence>
<dbReference type="RefSeq" id="WP_099519631.1">
    <property type="nucleotide sequence ID" value="NZ_CP016808.1"/>
</dbReference>